<dbReference type="InterPro" id="IPR050951">
    <property type="entry name" value="Retrovirus_Pol_polyprotein"/>
</dbReference>
<protein>
    <submittedName>
        <fullName evidence="3">Reverse transcriptase</fullName>
    </submittedName>
</protein>
<name>A0A225WN12_9STRA</name>
<dbReference type="PANTHER" id="PTHR37984:SF5">
    <property type="entry name" value="PROTEIN NYNRIN-LIKE"/>
    <property type="match status" value="1"/>
</dbReference>
<dbReference type="Gene3D" id="3.30.420.10">
    <property type="entry name" value="Ribonuclease H-like superfamily/Ribonuclease H"/>
    <property type="match status" value="1"/>
</dbReference>
<dbReference type="GO" id="GO:0003964">
    <property type="term" value="F:RNA-directed DNA polymerase activity"/>
    <property type="evidence" value="ECO:0007669"/>
    <property type="project" value="UniProtKB-KW"/>
</dbReference>
<evidence type="ECO:0000256" key="1">
    <source>
        <dbReference type="SAM" id="MobiDB-lite"/>
    </source>
</evidence>
<organism evidence="3 4">
    <name type="scientific">Phytophthora megakarya</name>
    <dbReference type="NCBI Taxonomy" id="4795"/>
    <lineage>
        <taxon>Eukaryota</taxon>
        <taxon>Sar</taxon>
        <taxon>Stramenopiles</taxon>
        <taxon>Oomycota</taxon>
        <taxon>Peronosporomycetes</taxon>
        <taxon>Peronosporales</taxon>
        <taxon>Peronosporaceae</taxon>
        <taxon>Phytophthora</taxon>
    </lineage>
</organism>
<comment type="caution">
    <text evidence="3">The sequence shown here is derived from an EMBL/GenBank/DDBJ whole genome shotgun (WGS) entry which is preliminary data.</text>
</comment>
<proteinExistence type="predicted"/>
<keyword evidence="3" id="KW-0548">Nucleotidyltransferase</keyword>
<accession>A0A225WN12</accession>
<dbReference type="InterPro" id="IPR012337">
    <property type="entry name" value="RNaseH-like_sf"/>
</dbReference>
<feature type="compositionally biased region" description="Basic and acidic residues" evidence="1">
    <location>
        <begin position="201"/>
        <end position="223"/>
    </location>
</feature>
<dbReference type="InterPro" id="IPR036397">
    <property type="entry name" value="RNaseH_sf"/>
</dbReference>
<dbReference type="AlphaFoldDB" id="A0A225WN12"/>
<dbReference type="InterPro" id="IPR001584">
    <property type="entry name" value="Integrase_cat-core"/>
</dbReference>
<keyword evidence="3" id="KW-0695">RNA-directed DNA polymerase</keyword>
<feature type="domain" description="Integrase catalytic" evidence="2">
    <location>
        <begin position="235"/>
        <end position="398"/>
    </location>
</feature>
<dbReference type="Proteomes" id="UP000198211">
    <property type="component" value="Unassembled WGS sequence"/>
</dbReference>
<keyword evidence="4" id="KW-1185">Reference proteome</keyword>
<dbReference type="GO" id="GO:0003676">
    <property type="term" value="F:nucleic acid binding"/>
    <property type="evidence" value="ECO:0007669"/>
    <property type="project" value="InterPro"/>
</dbReference>
<sequence>MVFDKAMLPSRSTFNDMRVYMKYKSHKWGSKLFMLCCSTTAYCIRVRAGTTSSTDYKSGPAAVARNLKGIFRSYISCEWRHATGSDGQILHSCPAEHAAPDNNEGRSLLPKRYSFQTCVGNAFSSHAEYRWERGDEQNIVALGVINAYIVYNAARAKTNLPKLSHVKFVKQLHLELVQLREADWDNLLTNKYLQATHSKPFRPDLRRQDAHQPLQNDERRRDNNNQGRKRRTSIQDTYPFQVISMEHIPSLPKSFKGNTEVLIWADLFTGYVIAKASPSREAQTVAENYEECVFRRFGASEVIRHDREPGFMSDFFRAFNRIMKMGQSATITYRQQGNGKAERTVQSLTRAVKLYVTDVQSARLGRLFKAAGLCAVYGARSSEGRNVILPRLRTDGTRGRHLKRLFRWDRHATAIVMRDMEEQCRRAREAVNENLRDAIKSRADHNNKTKTSDHTGLRKTHKCDFSWTA</sequence>
<evidence type="ECO:0000313" key="3">
    <source>
        <dbReference type="EMBL" id="OWZ19015.1"/>
    </source>
</evidence>
<dbReference type="PANTHER" id="PTHR37984">
    <property type="entry name" value="PROTEIN CBG26694"/>
    <property type="match status" value="1"/>
</dbReference>
<reference evidence="4" key="1">
    <citation type="submission" date="2017-03" db="EMBL/GenBank/DDBJ databases">
        <title>Phytopthora megakarya and P. palmivora, two closely related causual agents of cacao black pod achieved similar genome size and gene model numbers by different mechanisms.</title>
        <authorList>
            <person name="Ali S."/>
            <person name="Shao J."/>
            <person name="Larry D.J."/>
            <person name="Kronmiller B."/>
            <person name="Shen D."/>
            <person name="Strem M.D."/>
            <person name="Melnick R.L."/>
            <person name="Guiltinan M.J."/>
            <person name="Tyler B.M."/>
            <person name="Meinhardt L.W."/>
            <person name="Bailey B.A."/>
        </authorList>
    </citation>
    <scope>NUCLEOTIDE SEQUENCE [LARGE SCALE GENOMIC DNA]</scope>
    <source>
        <strain evidence="4">zdho120</strain>
    </source>
</reference>
<evidence type="ECO:0000259" key="2">
    <source>
        <dbReference type="PROSITE" id="PS50994"/>
    </source>
</evidence>
<evidence type="ECO:0000313" key="4">
    <source>
        <dbReference type="Proteomes" id="UP000198211"/>
    </source>
</evidence>
<dbReference type="SUPFAM" id="SSF53098">
    <property type="entry name" value="Ribonuclease H-like"/>
    <property type="match status" value="1"/>
</dbReference>
<feature type="region of interest" description="Disordered" evidence="1">
    <location>
        <begin position="199"/>
        <end position="233"/>
    </location>
</feature>
<gene>
    <name evidence="3" type="ORF">PHMEG_0006803</name>
</gene>
<keyword evidence="3" id="KW-0808">Transferase</keyword>
<dbReference type="PROSITE" id="PS50994">
    <property type="entry name" value="INTEGRASE"/>
    <property type="match status" value="1"/>
</dbReference>
<dbReference type="EMBL" id="NBNE01000501">
    <property type="protein sequence ID" value="OWZ19015.1"/>
    <property type="molecule type" value="Genomic_DNA"/>
</dbReference>
<dbReference type="GO" id="GO:0015074">
    <property type="term" value="P:DNA integration"/>
    <property type="evidence" value="ECO:0007669"/>
    <property type="project" value="InterPro"/>
</dbReference>